<evidence type="ECO:0000313" key="7">
    <source>
        <dbReference type="Proteomes" id="UP000243136"/>
    </source>
</evidence>
<dbReference type="RefSeq" id="WP_013998147.1">
    <property type="nucleotide sequence ID" value="NZ_BOQI01000001.1"/>
</dbReference>
<proteinExistence type="predicted"/>
<gene>
    <name evidence="4" type="ORF">CCAN11_2220012</name>
    <name evidence="3" type="ORF">CCAN12_810005</name>
    <name evidence="2" type="ORF">CGC54_05760</name>
    <name evidence="1" type="ORF">CGC56_05655</name>
</gene>
<dbReference type="Proteomes" id="UP000039370">
    <property type="component" value="Unassembled WGS sequence"/>
</dbReference>
<dbReference type="Proteomes" id="UP000243753">
    <property type="component" value="Chromosome"/>
</dbReference>
<dbReference type="Proteomes" id="UP000044026">
    <property type="component" value="Unassembled WGS sequence"/>
</dbReference>
<reference evidence="5 6" key="1">
    <citation type="submission" date="2015-01" db="EMBL/GenBank/DDBJ databases">
        <authorList>
            <person name="MANFREDI Pablo"/>
        </authorList>
    </citation>
    <scope>NUCLEOTIDE SEQUENCE [LARGE SCALE GENOMIC DNA]</scope>
    <source>
        <strain evidence="4 5">Cc11</strain>
        <strain evidence="3 6">Cc12</strain>
    </source>
</reference>
<evidence type="ECO:0000313" key="2">
    <source>
        <dbReference type="EMBL" id="ATA93874.1"/>
    </source>
</evidence>
<reference evidence="7 8" key="3">
    <citation type="submission" date="2017-06" db="EMBL/GenBank/DDBJ databases">
        <title>Capnocytophaga spp. assemblies.</title>
        <authorList>
            <person name="Gulvik C.A."/>
        </authorList>
    </citation>
    <scope>NUCLEOTIDE SEQUENCE [LARGE SCALE GENOMIC DNA]</scope>
    <source>
        <strain evidence="8">H3936</strain>
        <strain evidence="7">H5594</strain>
    </source>
</reference>
<dbReference type="EMBL" id="CP022388">
    <property type="protein sequence ID" value="ATA91703.1"/>
    <property type="molecule type" value="Genomic_DNA"/>
</dbReference>
<dbReference type="EMBL" id="CP022389">
    <property type="protein sequence ID" value="ATA93874.1"/>
    <property type="molecule type" value="Genomic_DNA"/>
</dbReference>
<organism evidence="3 6">
    <name type="scientific">Capnocytophaga canimorsus</name>
    <dbReference type="NCBI Taxonomy" id="28188"/>
    <lineage>
        <taxon>Bacteria</taxon>
        <taxon>Pseudomonadati</taxon>
        <taxon>Bacteroidota</taxon>
        <taxon>Flavobacteriia</taxon>
        <taxon>Flavobacteriales</taxon>
        <taxon>Flavobacteriaceae</taxon>
        <taxon>Capnocytophaga</taxon>
    </lineage>
</organism>
<name>A0A0B7HV08_9FLAO</name>
<evidence type="ECO:0000313" key="4">
    <source>
        <dbReference type="EMBL" id="CEN50920.1"/>
    </source>
</evidence>
<dbReference type="EMBL" id="CDOK01000138">
    <property type="protein sequence ID" value="CEN50920.1"/>
    <property type="molecule type" value="Genomic_DNA"/>
</dbReference>
<accession>A0A0B7HV08</accession>
<reference evidence="1" key="2">
    <citation type="journal article" date="2017" name="Genome Announc.">
        <title>Twelve Complete Reference Genomes of Clinical Isolates in the Capnocytophaga Genus.</title>
        <authorList>
            <person name="Villarma A."/>
            <person name="Gulvik C.A."/>
            <person name="Rowe L.A."/>
            <person name="Sheth M."/>
            <person name="Juieng P."/>
            <person name="Nicholson A.C."/>
            <person name="Loparev V.N."/>
            <person name="McQuiston J.R."/>
        </authorList>
    </citation>
    <scope>NUCLEOTIDE SEQUENCE</scope>
    <source>
        <strain evidence="2">H3936</strain>
        <strain evidence="1">H5594</strain>
    </source>
</reference>
<dbReference type="Proteomes" id="UP000243136">
    <property type="component" value="Chromosome"/>
</dbReference>
<dbReference type="AlphaFoldDB" id="A0A0B7HV08"/>
<dbReference type="GeneID" id="69580494"/>
<evidence type="ECO:0000313" key="1">
    <source>
        <dbReference type="EMBL" id="ATA91703.1"/>
    </source>
</evidence>
<evidence type="ECO:0000313" key="8">
    <source>
        <dbReference type="Proteomes" id="UP000243753"/>
    </source>
</evidence>
<evidence type="ECO:0000313" key="6">
    <source>
        <dbReference type="Proteomes" id="UP000044026"/>
    </source>
</evidence>
<sequence length="89" mass="10064">MASIKHLKKDINYVLGDIIDAVLMWELSTGNQKSEQGTALIQEIVAKYDGFMSKISDRNVENRGEHLKSVRKDFEVEAGKLVEKLNQLS</sequence>
<protein>
    <submittedName>
        <fullName evidence="3">Uncharacterized protein</fullName>
    </submittedName>
</protein>
<dbReference type="OMA" id="AHFKQIN"/>
<evidence type="ECO:0000313" key="5">
    <source>
        <dbReference type="Proteomes" id="UP000039370"/>
    </source>
</evidence>
<evidence type="ECO:0000313" key="3">
    <source>
        <dbReference type="EMBL" id="CEN41343.1"/>
    </source>
</evidence>
<dbReference type="EMBL" id="CDOE01000080">
    <property type="protein sequence ID" value="CEN41343.1"/>
    <property type="molecule type" value="Genomic_DNA"/>
</dbReference>